<protein>
    <submittedName>
        <fullName evidence="3">NADP-dependent aryl-alcohol dehydrogenase</fullName>
    </submittedName>
</protein>
<proteinExistence type="predicted"/>
<dbReference type="GO" id="GO:0016491">
    <property type="term" value="F:oxidoreductase activity"/>
    <property type="evidence" value="ECO:0007669"/>
    <property type="project" value="UniProtKB-KW"/>
</dbReference>
<dbReference type="InterPro" id="IPR036812">
    <property type="entry name" value="NAD(P)_OxRdtase_dom_sf"/>
</dbReference>
<sequence length="317" mass="34189">MQHRPLGRSGLSIAPLVLGTNVFGWSADEALSFRLLDAFVDAGLNAIDTADVYSRWVPDHEGGESESIIGRWLAANPAKRDKVQIFTKVGMDMGGDRVGLSARWIKDAVDGSLKRLKTERIDLYQSHQFDPNTPHAETLGAYAELIKAGKVRAIGASNFSAEQLADALDVSARENLPRYESLQPEYNLYNRAAYDGALRDLAMHEKIGVIPYYGLAAGFLTGKYRSEADLAKSAARSARVAPYLNPRGFRILDAVEKVAKARGAQMGEVALAWMIARPGVTAPIASATSLAQMEGLVRAVQLTLTSGDIAELDAASA</sequence>
<evidence type="ECO:0000256" key="1">
    <source>
        <dbReference type="ARBA" id="ARBA00023002"/>
    </source>
</evidence>
<dbReference type="GO" id="GO:0005829">
    <property type="term" value="C:cytosol"/>
    <property type="evidence" value="ECO:0007669"/>
    <property type="project" value="UniProtKB-ARBA"/>
</dbReference>
<dbReference type="CDD" id="cd19081">
    <property type="entry name" value="AKR_AKR9C1"/>
    <property type="match status" value="1"/>
</dbReference>
<reference evidence="3" key="2">
    <citation type="submission" date="2020-09" db="EMBL/GenBank/DDBJ databases">
        <authorList>
            <person name="Sun Q."/>
            <person name="Sedlacek I."/>
        </authorList>
    </citation>
    <scope>NUCLEOTIDE SEQUENCE</scope>
    <source>
        <strain evidence="3">CCM 7897</strain>
    </source>
</reference>
<dbReference type="Gene3D" id="3.20.20.100">
    <property type="entry name" value="NADP-dependent oxidoreductase domain"/>
    <property type="match status" value="1"/>
</dbReference>
<dbReference type="Pfam" id="PF00248">
    <property type="entry name" value="Aldo_ket_red"/>
    <property type="match status" value="1"/>
</dbReference>
<dbReference type="EMBL" id="BMCT01000007">
    <property type="protein sequence ID" value="GGF77258.1"/>
    <property type="molecule type" value="Genomic_DNA"/>
</dbReference>
<gene>
    <name evidence="3" type="ORF">GCM10007301_41500</name>
</gene>
<dbReference type="PANTHER" id="PTHR43364">
    <property type="entry name" value="NADH-SPECIFIC METHYLGLYOXAL REDUCTASE-RELATED"/>
    <property type="match status" value="1"/>
</dbReference>
<organism evidence="3 4">
    <name type="scientific">Azorhizobium oxalatiphilum</name>
    <dbReference type="NCBI Taxonomy" id="980631"/>
    <lineage>
        <taxon>Bacteria</taxon>
        <taxon>Pseudomonadati</taxon>
        <taxon>Pseudomonadota</taxon>
        <taxon>Alphaproteobacteria</taxon>
        <taxon>Hyphomicrobiales</taxon>
        <taxon>Xanthobacteraceae</taxon>
        <taxon>Azorhizobium</taxon>
    </lineage>
</organism>
<dbReference type="InterPro" id="IPR023210">
    <property type="entry name" value="NADP_OxRdtase_dom"/>
</dbReference>
<comment type="caution">
    <text evidence="3">The sequence shown here is derived from an EMBL/GenBank/DDBJ whole genome shotgun (WGS) entry which is preliminary data.</text>
</comment>
<dbReference type="RefSeq" id="WP_188582176.1">
    <property type="nucleotide sequence ID" value="NZ_BMCT01000007.1"/>
</dbReference>
<feature type="domain" description="NADP-dependent oxidoreductase" evidence="2">
    <location>
        <begin position="15"/>
        <end position="315"/>
    </location>
</feature>
<dbReference type="Proteomes" id="UP000606044">
    <property type="component" value="Unassembled WGS sequence"/>
</dbReference>
<name>A0A917FFS6_9HYPH</name>
<keyword evidence="1" id="KW-0560">Oxidoreductase</keyword>
<dbReference type="PANTHER" id="PTHR43364:SF6">
    <property type="entry name" value="OXIDOREDUCTASE-RELATED"/>
    <property type="match status" value="1"/>
</dbReference>
<dbReference type="SUPFAM" id="SSF51430">
    <property type="entry name" value="NAD(P)-linked oxidoreductase"/>
    <property type="match status" value="1"/>
</dbReference>
<evidence type="ECO:0000259" key="2">
    <source>
        <dbReference type="Pfam" id="PF00248"/>
    </source>
</evidence>
<dbReference type="FunFam" id="3.20.20.100:FF:000004">
    <property type="entry name" value="Oxidoreductase, aldo/keto reductase"/>
    <property type="match status" value="1"/>
</dbReference>
<evidence type="ECO:0000313" key="3">
    <source>
        <dbReference type="EMBL" id="GGF77258.1"/>
    </source>
</evidence>
<dbReference type="AlphaFoldDB" id="A0A917FFS6"/>
<dbReference type="InterPro" id="IPR050523">
    <property type="entry name" value="AKR_Detox_Biosynth"/>
</dbReference>
<reference evidence="3" key="1">
    <citation type="journal article" date="2014" name="Int. J. Syst. Evol. Microbiol.">
        <title>Complete genome sequence of Corynebacterium casei LMG S-19264T (=DSM 44701T), isolated from a smear-ripened cheese.</title>
        <authorList>
            <consortium name="US DOE Joint Genome Institute (JGI-PGF)"/>
            <person name="Walter F."/>
            <person name="Albersmeier A."/>
            <person name="Kalinowski J."/>
            <person name="Ruckert C."/>
        </authorList>
    </citation>
    <scope>NUCLEOTIDE SEQUENCE</scope>
    <source>
        <strain evidence="3">CCM 7897</strain>
    </source>
</reference>
<accession>A0A917FFS6</accession>
<evidence type="ECO:0000313" key="4">
    <source>
        <dbReference type="Proteomes" id="UP000606044"/>
    </source>
</evidence>
<keyword evidence="4" id="KW-1185">Reference proteome</keyword>